<accession>A0A5B7CWQ8</accession>
<evidence type="ECO:0000313" key="1">
    <source>
        <dbReference type="EMBL" id="MPC13859.1"/>
    </source>
</evidence>
<protein>
    <submittedName>
        <fullName evidence="1">Uncharacterized protein</fullName>
    </submittedName>
</protein>
<keyword evidence="2" id="KW-1185">Reference proteome</keyword>
<reference evidence="1 2" key="1">
    <citation type="submission" date="2019-05" db="EMBL/GenBank/DDBJ databases">
        <title>Another draft genome of Portunus trituberculatus and its Hox gene families provides insights of decapod evolution.</title>
        <authorList>
            <person name="Jeong J.-H."/>
            <person name="Song I."/>
            <person name="Kim S."/>
            <person name="Choi T."/>
            <person name="Kim D."/>
            <person name="Ryu S."/>
            <person name="Kim W."/>
        </authorList>
    </citation>
    <scope>NUCLEOTIDE SEQUENCE [LARGE SCALE GENOMIC DNA]</scope>
    <source>
        <tissue evidence="1">Muscle</tissue>
    </source>
</reference>
<organism evidence="1 2">
    <name type="scientific">Portunus trituberculatus</name>
    <name type="common">Swimming crab</name>
    <name type="synonym">Neptunus trituberculatus</name>
    <dbReference type="NCBI Taxonomy" id="210409"/>
    <lineage>
        <taxon>Eukaryota</taxon>
        <taxon>Metazoa</taxon>
        <taxon>Ecdysozoa</taxon>
        <taxon>Arthropoda</taxon>
        <taxon>Crustacea</taxon>
        <taxon>Multicrustacea</taxon>
        <taxon>Malacostraca</taxon>
        <taxon>Eumalacostraca</taxon>
        <taxon>Eucarida</taxon>
        <taxon>Decapoda</taxon>
        <taxon>Pleocyemata</taxon>
        <taxon>Brachyura</taxon>
        <taxon>Eubrachyura</taxon>
        <taxon>Portunoidea</taxon>
        <taxon>Portunidae</taxon>
        <taxon>Portuninae</taxon>
        <taxon>Portunus</taxon>
    </lineage>
</organism>
<gene>
    <name evidence="1" type="ORF">E2C01_006608</name>
</gene>
<evidence type="ECO:0000313" key="2">
    <source>
        <dbReference type="Proteomes" id="UP000324222"/>
    </source>
</evidence>
<comment type="caution">
    <text evidence="1">The sequence shown here is derived from an EMBL/GenBank/DDBJ whole genome shotgun (WGS) entry which is preliminary data.</text>
</comment>
<name>A0A5B7CWQ8_PORTR</name>
<dbReference type="EMBL" id="VSRR010000312">
    <property type="protein sequence ID" value="MPC13859.1"/>
    <property type="molecule type" value="Genomic_DNA"/>
</dbReference>
<dbReference type="AlphaFoldDB" id="A0A5B7CWQ8"/>
<dbReference type="Proteomes" id="UP000324222">
    <property type="component" value="Unassembled WGS sequence"/>
</dbReference>
<sequence length="122" mass="13628">MYIHSCLRGTSLSQPWKAVRVSGQPSRPFLSLFCSPLSLLSPDSAATSIHRPSHLTPYIRLPSLSILPVLPLPRQSFLFRSLEPLPPHLLSLLLHVFFFSLSRKLLCSSLGDTNTPPLEDLR</sequence>
<proteinExistence type="predicted"/>